<comment type="caution">
    <text evidence="2">The sequence shown here is derived from an EMBL/GenBank/DDBJ whole genome shotgun (WGS) entry which is preliminary data.</text>
</comment>
<accession>A0ABW2FBD7</accession>
<organism evidence="2 3">
    <name type="scientific">Cohnella cellulosilytica</name>
    <dbReference type="NCBI Taxonomy" id="986710"/>
    <lineage>
        <taxon>Bacteria</taxon>
        <taxon>Bacillati</taxon>
        <taxon>Bacillota</taxon>
        <taxon>Bacilli</taxon>
        <taxon>Bacillales</taxon>
        <taxon>Paenibacillaceae</taxon>
        <taxon>Cohnella</taxon>
    </lineage>
</organism>
<evidence type="ECO:0000256" key="1">
    <source>
        <dbReference type="SAM" id="Phobius"/>
    </source>
</evidence>
<keyword evidence="1" id="KW-0472">Membrane</keyword>
<keyword evidence="3" id="KW-1185">Reference proteome</keyword>
<dbReference type="RefSeq" id="WP_378052965.1">
    <property type="nucleotide sequence ID" value="NZ_JBHMDN010000069.1"/>
</dbReference>
<dbReference type="EMBL" id="JBHTAI010000011">
    <property type="protein sequence ID" value="MFC7150576.1"/>
    <property type="molecule type" value="Genomic_DNA"/>
</dbReference>
<gene>
    <name evidence="2" type="ORF">ACFQMJ_18750</name>
</gene>
<reference evidence="3" key="1">
    <citation type="journal article" date="2019" name="Int. J. Syst. Evol. Microbiol.">
        <title>The Global Catalogue of Microorganisms (GCM) 10K type strain sequencing project: providing services to taxonomists for standard genome sequencing and annotation.</title>
        <authorList>
            <consortium name="The Broad Institute Genomics Platform"/>
            <consortium name="The Broad Institute Genome Sequencing Center for Infectious Disease"/>
            <person name="Wu L."/>
            <person name="Ma J."/>
        </authorList>
    </citation>
    <scope>NUCLEOTIDE SEQUENCE [LARGE SCALE GENOMIC DNA]</scope>
    <source>
        <strain evidence="3">KCTC 12907</strain>
    </source>
</reference>
<protein>
    <submittedName>
        <fullName evidence="2">Uncharacterized protein</fullName>
    </submittedName>
</protein>
<sequence>MDNIGLQKEESSGKGFARIATFVYAFALLVTAALVLLLGLPYARLSHTLITLSALMLGETFLYGITLHYLANRPRSRRLIPVYIAMGIVAGLYWIGAFVFAMVFSWALDVSTFHYALAQFMILGAAAIVLGLLAMYMKNAALQEKGS</sequence>
<evidence type="ECO:0000313" key="2">
    <source>
        <dbReference type="EMBL" id="MFC7150576.1"/>
    </source>
</evidence>
<feature type="transmembrane region" description="Helical" evidence="1">
    <location>
        <begin position="113"/>
        <end position="137"/>
    </location>
</feature>
<feature type="transmembrane region" description="Helical" evidence="1">
    <location>
        <begin position="21"/>
        <end position="43"/>
    </location>
</feature>
<dbReference type="Proteomes" id="UP001596378">
    <property type="component" value="Unassembled WGS sequence"/>
</dbReference>
<feature type="transmembrane region" description="Helical" evidence="1">
    <location>
        <begin position="49"/>
        <end position="70"/>
    </location>
</feature>
<feature type="transmembrane region" description="Helical" evidence="1">
    <location>
        <begin position="82"/>
        <end position="107"/>
    </location>
</feature>
<keyword evidence="1" id="KW-0812">Transmembrane</keyword>
<name>A0ABW2FBD7_9BACL</name>
<evidence type="ECO:0000313" key="3">
    <source>
        <dbReference type="Proteomes" id="UP001596378"/>
    </source>
</evidence>
<proteinExistence type="predicted"/>
<keyword evidence="1" id="KW-1133">Transmembrane helix</keyword>